<dbReference type="OrthoDB" id="3250044at2759"/>
<evidence type="ECO:0008006" key="3">
    <source>
        <dbReference type="Google" id="ProtNLM"/>
    </source>
</evidence>
<dbReference type="RefSeq" id="XP_024342078.1">
    <property type="nucleotide sequence ID" value="XM_024478586.1"/>
</dbReference>
<reference evidence="1 2" key="1">
    <citation type="submission" date="2017-04" db="EMBL/GenBank/DDBJ databases">
        <title>Genome Sequence of the Model Brown-Rot Fungus Postia placenta SB12.</title>
        <authorList>
            <consortium name="DOE Joint Genome Institute"/>
            <person name="Gaskell J."/>
            <person name="Kersten P."/>
            <person name="Larrondo L.F."/>
            <person name="Canessa P."/>
            <person name="Martinez D."/>
            <person name="Hibbett D."/>
            <person name="Schmoll M."/>
            <person name="Kubicek C.P."/>
            <person name="Martinez A.T."/>
            <person name="Yadav J."/>
            <person name="Master E."/>
            <person name="Magnuson J.K."/>
            <person name="James T."/>
            <person name="Yaver D."/>
            <person name="Berka R."/>
            <person name="Labutti K."/>
            <person name="Lipzen A."/>
            <person name="Aerts A."/>
            <person name="Barry K."/>
            <person name="Henrissat B."/>
            <person name="Blanchette R."/>
            <person name="Grigoriev I."/>
            <person name="Cullen D."/>
        </authorList>
    </citation>
    <scope>NUCLEOTIDE SEQUENCE [LARGE SCALE GENOMIC DNA]</scope>
    <source>
        <strain evidence="1 2">MAD-698-R-SB12</strain>
    </source>
</reference>
<dbReference type="GeneID" id="36323536"/>
<gene>
    <name evidence="1" type="ORF">POSPLADRAFT_1044683</name>
</gene>
<evidence type="ECO:0000313" key="1">
    <source>
        <dbReference type="EMBL" id="OSX65284.1"/>
    </source>
</evidence>
<keyword evidence="2" id="KW-1185">Reference proteome</keyword>
<dbReference type="STRING" id="670580.A0A1X6N9P3"/>
<accession>A0A1X6N9P3</accession>
<proteinExistence type="predicted"/>
<dbReference type="Proteomes" id="UP000194127">
    <property type="component" value="Unassembled WGS sequence"/>
</dbReference>
<organism evidence="1 2">
    <name type="scientific">Postia placenta MAD-698-R-SB12</name>
    <dbReference type="NCBI Taxonomy" id="670580"/>
    <lineage>
        <taxon>Eukaryota</taxon>
        <taxon>Fungi</taxon>
        <taxon>Dikarya</taxon>
        <taxon>Basidiomycota</taxon>
        <taxon>Agaricomycotina</taxon>
        <taxon>Agaricomycetes</taxon>
        <taxon>Polyporales</taxon>
        <taxon>Adustoporiaceae</taxon>
        <taxon>Rhodonia</taxon>
    </lineage>
</organism>
<name>A0A1X6N9P3_9APHY</name>
<protein>
    <recommendedName>
        <fullName evidence="3">Aminoglycoside phosphotransferase domain-containing protein</fullName>
    </recommendedName>
</protein>
<sequence>MTSTNLSTFEAAIVDTCEKYQEAHWEDPDYRPCVSIDGTYFVKFKETRFLWPEIATHVYISEYAQSQPETPGMPRISKVIHHFTDQNMMYMVMEHITLTDTSPDPTKIAEALRWLSEVPAPPDHVFGPLGGGVIRHSFFKDYEAPLVFSSIEALERYIEKVRPCLYFLDPPLISNLGQAGTYLSKLRRTPLERVSLSGERIMFTQPDMHPSNFGVDEHGNTVLMDFGEIAMLPESFVAFTLAQYESQAASATARSIGLSRRSHLTSMAVIASVLWMIADPRLGLNEDGYPKASVRKR</sequence>
<dbReference type="EMBL" id="KZ110593">
    <property type="protein sequence ID" value="OSX65284.1"/>
    <property type="molecule type" value="Genomic_DNA"/>
</dbReference>
<dbReference type="InterPro" id="IPR011009">
    <property type="entry name" value="Kinase-like_dom_sf"/>
</dbReference>
<dbReference type="AlphaFoldDB" id="A0A1X6N9P3"/>
<evidence type="ECO:0000313" key="2">
    <source>
        <dbReference type="Proteomes" id="UP000194127"/>
    </source>
</evidence>
<dbReference type="SUPFAM" id="SSF56112">
    <property type="entry name" value="Protein kinase-like (PK-like)"/>
    <property type="match status" value="1"/>
</dbReference>